<dbReference type="Proteomes" id="UP000595349">
    <property type="component" value="Chromosome"/>
</dbReference>
<dbReference type="InterPro" id="IPR050266">
    <property type="entry name" value="AB_hydrolase_sf"/>
</dbReference>
<sequence>MFTDINGGQIHYRCSGEGKDVILLHGWGANIDTLAPIHRHLEPNFRVWSIDFPGCGKSPEPKEPWSIDDYTSMLEQFIKNHDIQCPILIGHSHGGRVSIRYAAGRDVHKIILVDSAGIKPKRKLKNQVKVYTYKTSKALLNLPGLKSHKEKILTRVKKKLGSTDYQNASGVMQQTLVKVVNEDLRHYMPKISVPTLLVWGEHDDATPVSDAKIMEEMIPDAGLVVLKGAGHYAYLDNLQEFLVILNHFLDKDKEARTSHE</sequence>
<dbReference type="PANTHER" id="PTHR43798:SF33">
    <property type="entry name" value="HYDROLASE, PUTATIVE (AFU_ORTHOLOGUE AFUA_2G14860)-RELATED"/>
    <property type="match status" value="1"/>
</dbReference>
<dbReference type="KEGG" id="scib:HUG20_03100"/>
<evidence type="ECO:0000313" key="3">
    <source>
        <dbReference type="Proteomes" id="UP000595349"/>
    </source>
</evidence>
<gene>
    <name evidence="2" type="ORF">HUG20_03100</name>
</gene>
<evidence type="ECO:0000259" key="1">
    <source>
        <dbReference type="Pfam" id="PF00561"/>
    </source>
</evidence>
<dbReference type="EMBL" id="CP054706">
    <property type="protein sequence ID" value="QQK81834.1"/>
    <property type="molecule type" value="Genomic_DNA"/>
</dbReference>
<evidence type="ECO:0000313" key="2">
    <source>
        <dbReference type="EMBL" id="QQK81834.1"/>
    </source>
</evidence>
<dbReference type="GO" id="GO:0016787">
    <property type="term" value="F:hydrolase activity"/>
    <property type="evidence" value="ECO:0007669"/>
    <property type="project" value="UniProtKB-KW"/>
</dbReference>
<dbReference type="PANTHER" id="PTHR43798">
    <property type="entry name" value="MONOACYLGLYCEROL LIPASE"/>
    <property type="match status" value="1"/>
</dbReference>
<dbReference type="Gene3D" id="3.40.50.1820">
    <property type="entry name" value="alpha/beta hydrolase"/>
    <property type="match status" value="1"/>
</dbReference>
<proteinExistence type="predicted"/>
<accession>A0A7T6ZE52</accession>
<organism evidence="2 3">
    <name type="scientific">Salicibibacter cibi</name>
    <dbReference type="NCBI Taxonomy" id="2743001"/>
    <lineage>
        <taxon>Bacteria</taxon>
        <taxon>Bacillati</taxon>
        <taxon>Bacillota</taxon>
        <taxon>Bacilli</taxon>
        <taxon>Bacillales</taxon>
        <taxon>Bacillaceae</taxon>
        <taxon>Salicibibacter</taxon>
    </lineage>
</organism>
<keyword evidence="3" id="KW-1185">Reference proteome</keyword>
<dbReference type="AlphaFoldDB" id="A0A7T6ZE52"/>
<dbReference type="InterPro" id="IPR000073">
    <property type="entry name" value="AB_hydrolase_1"/>
</dbReference>
<dbReference type="Pfam" id="PF00561">
    <property type="entry name" value="Abhydrolase_1"/>
    <property type="match status" value="1"/>
</dbReference>
<keyword evidence="2" id="KW-0378">Hydrolase</keyword>
<protein>
    <submittedName>
        <fullName evidence="2">Alpha/beta hydrolase</fullName>
    </submittedName>
</protein>
<name>A0A7T6ZE52_9BACI</name>
<dbReference type="InterPro" id="IPR029058">
    <property type="entry name" value="AB_hydrolase_fold"/>
</dbReference>
<reference evidence="2 3" key="1">
    <citation type="submission" date="2020-06" db="EMBL/GenBank/DDBJ databases">
        <title>Genomic analysis of Salicibibacter sp. NKC21-4.</title>
        <authorList>
            <person name="Oh Y.J."/>
        </authorList>
    </citation>
    <scope>NUCLEOTIDE SEQUENCE [LARGE SCALE GENOMIC DNA]</scope>
    <source>
        <strain evidence="2 3">NKC21-4</strain>
    </source>
</reference>
<feature type="domain" description="AB hydrolase-1" evidence="1">
    <location>
        <begin position="21"/>
        <end position="237"/>
    </location>
</feature>
<dbReference type="PRINTS" id="PR00111">
    <property type="entry name" value="ABHYDROLASE"/>
</dbReference>
<dbReference type="SUPFAM" id="SSF53474">
    <property type="entry name" value="alpha/beta-Hydrolases"/>
    <property type="match status" value="1"/>
</dbReference>
<dbReference type="GO" id="GO:0016020">
    <property type="term" value="C:membrane"/>
    <property type="evidence" value="ECO:0007669"/>
    <property type="project" value="TreeGrafter"/>
</dbReference>